<protein>
    <recommendedName>
        <fullName evidence="2">KOW domain-containing protein</fullName>
    </recommendedName>
</protein>
<dbReference type="SUPFAM" id="SSF50104">
    <property type="entry name" value="Translation proteins SH3-like domain"/>
    <property type="match status" value="1"/>
</dbReference>
<organism evidence="1">
    <name type="scientific">Thermodesulfovibrio autotrophicus</name>
    <dbReference type="NCBI Taxonomy" id="3118333"/>
    <lineage>
        <taxon>Bacteria</taxon>
        <taxon>Pseudomonadati</taxon>
        <taxon>Nitrospirota</taxon>
        <taxon>Thermodesulfovibrionia</taxon>
        <taxon>Thermodesulfovibrionales</taxon>
        <taxon>Thermodesulfovibrionaceae</taxon>
        <taxon>Thermodesulfovibrio</taxon>
    </lineage>
</organism>
<proteinExistence type="predicted"/>
<name>A0AAU8GWP1_9BACT</name>
<dbReference type="EMBL" id="CP144373">
    <property type="protein sequence ID" value="XCH46887.1"/>
    <property type="molecule type" value="Genomic_DNA"/>
</dbReference>
<dbReference type="Gene3D" id="2.30.30.30">
    <property type="match status" value="1"/>
</dbReference>
<dbReference type="RefSeq" id="WP_353684412.1">
    <property type="nucleotide sequence ID" value="NZ_CP144373.1"/>
</dbReference>
<accession>A0AAU8GWP1</accession>
<reference evidence="1" key="1">
    <citation type="submission" date="2024-01" db="EMBL/GenBank/DDBJ databases">
        <title>The first autotrophic representatives of the genus Thermodesulfovibrio.</title>
        <authorList>
            <person name="Maltseva A.I."/>
            <person name="Elcheninov A.G."/>
            <person name="Kublanov I.V."/>
            <person name="Lebedinsky A.V."/>
            <person name="Frolov E.N."/>
        </authorList>
    </citation>
    <scope>NUCLEOTIDE SEQUENCE</scope>
    <source>
        <strain evidence="1">3907-1M</strain>
    </source>
</reference>
<dbReference type="InterPro" id="IPR014722">
    <property type="entry name" value="Rib_uL2_dom2"/>
</dbReference>
<evidence type="ECO:0008006" key="2">
    <source>
        <dbReference type="Google" id="ProtNLM"/>
    </source>
</evidence>
<evidence type="ECO:0000313" key="1">
    <source>
        <dbReference type="EMBL" id="XCH46887.1"/>
    </source>
</evidence>
<dbReference type="KEGG" id="taut:V4D30_01080"/>
<dbReference type="AlphaFoldDB" id="A0AAU8GWP1"/>
<dbReference type="InterPro" id="IPR008991">
    <property type="entry name" value="Translation_prot_SH3-like_sf"/>
</dbReference>
<gene>
    <name evidence="1" type="ORF">V4D30_01080</name>
</gene>
<sequence>MAFLVYAKNAKYIKILKSLLLKENCLVFDTEFPEAVITMKDPQKFIPQEIKKHFHIEIVDDFKKFLKGFNSLVEVVTPSAGFKAGDTVKFVKGQYEGLVGIVKTVNKQNLEVEIAVWGRIVKDVVEYDEVEKIVSVF</sequence>